<protein>
    <recommendedName>
        <fullName evidence="1">Transposase IS66 central domain-containing protein</fullName>
    </recommendedName>
</protein>
<evidence type="ECO:0000259" key="1">
    <source>
        <dbReference type="Pfam" id="PF03050"/>
    </source>
</evidence>
<sequence length="163" mass="19827">MTNIIKAVRKTTPDTVIQRCLAHIQRETLTWLSRNPQSEAGVELREIIRRLHRINNRDAWGYWVVDLVSWYDRHRDFVNHKSYKKETGRYWYTHKRVRKAFIHIKRALPEMFHYLDNPRIGKTTNGLESFFGHLKQNVSLHRGLSKAHFRNYIKWYIYFKSNE</sequence>
<dbReference type="InterPro" id="IPR004291">
    <property type="entry name" value="Transposase_IS66_central"/>
</dbReference>
<feature type="domain" description="Transposase IS66 central" evidence="1">
    <location>
        <begin position="14"/>
        <end position="128"/>
    </location>
</feature>
<comment type="caution">
    <text evidence="2">The sequence shown here is derived from an EMBL/GenBank/DDBJ whole genome shotgun (WGS) entry which is preliminary data.</text>
</comment>
<gene>
    <name evidence="2" type="ORF">SDC9_180252</name>
</gene>
<dbReference type="EMBL" id="VSSQ01084961">
    <property type="protein sequence ID" value="MPN32772.1"/>
    <property type="molecule type" value="Genomic_DNA"/>
</dbReference>
<dbReference type="AlphaFoldDB" id="A0A645H378"/>
<evidence type="ECO:0000313" key="2">
    <source>
        <dbReference type="EMBL" id="MPN32772.1"/>
    </source>
</evidence>
<organism evidence="2">
    <name type="scientific">bioreactor metagenome</name>
    <dbReference type="NCBI Taxonomy" id="1076179"/>
    <lineage>
        <taxon>unclassified sequences</taxon>
        <taxon>metagenomes</taxon>
        <taxon>ecological metagenomes</taxon>
    </lineage>
</organism>
<accession>A0A645H378</accession>
<proteinExistence type="predicted"/>
<reference evidence="2" key="1">
    <citation type="submission" date="2019-08" db="EMBL/GenBank/DDBJ databases">
        <authorList>
            <person name="Kucharzyk K."/>
            <person name="Murdoch R.W."/>
            <person name="Higgins S."/>
            <person name="Loffler F."/>
        </authorList>
    </citation>
    <scope>NUCLEOTIDE SEQUENCE</scope>
</reference>
<dbReference type="Pfam" id="PF03050">
    <property type="entry name" value="DDE_Tnp_IS66"/>
    <property type="match status" value="1"/>
</dbReference>
<name>A0A645H378_9ZZZZ</name>